<reference evidence="14" key="1">
    <citation type="journal article" date="2023" name="Front. Microbiol.">
        <title>Genome analysis of Candidatus Aschnera chinzeii, the bacterial endosymbiont of the blood-sucking bat fly Penicillidia jenynsii (Insecta: Diptera: Nycteribiidae).</title>
        <authorList>
            <person name="Koga R."/>
            <person name="Moriyama M."/>
            <person name="Nozaki T."/>
            <person name="Fukatsu T."/>
        </authorList>
    </citation>
    <scope>NUCLEOTIDE SEQUENCE</scope>
    <source>
        <strain evidence="14">Kw-01</strain>
    </source>
</reference>
<feature type="transmembrane region" description="Helical" evidence="12">
    <location>
        <begin position="33"/>
        <end position="56"/>
    </location>
</feature>
<comment type="similarity">
    <text evidence="2 12 13">Belongs to the ATPase A chain family.</text>
</comment>
<keyword evidence="8 12" id="KW-1133">Transmembrane helix</keyword>
<evidence type="ECO:0000256" key="9">
    <source>
        <dbReference type="ARBA" id="ARBA00023065"/>
    </source>
</evidence>
<sequence length="272" mass="31371">MNISDYIKSHLNNLQLNLTNWKLINHFTTDEKFFFVINIDSLLCSTIIGIIFLYFFKSIISKSTTGLPNKLQISVELIIDFINQTVNEIFHGNNKIIAPLSLTIFSWVLLMNSIDLLPIDFFPYIAENYFKLPAFHAVPTADLNVTMSIALDVFILLMYFSIKKNGIINFIKKLSFHPFNHFVFIPINLLLETISLLSKPISLGLRLFGNIYAGELIFILIASLLPWWLQWILSLPWAIFHILIVILQAFIFMILTIIYLSSVIENDKIHNS</sequence>
<evidence type="ECO:0000256" key="3">
    <source>
        <dbReference type="ARBA" id="ARBA00022448"/>
    </source>
</evidence>
<dbReference type="PANTHER" id="PTHR42823:SF3">
    <property type="entry name" value="ATP SYNTHASE SUBUNIT A, CHLOROPLASTIC"/>
    <property type="match status" value="1"/>
</dbReference>
<keyword evidence="11 12" id="KW-0066">ATP synthesis</keyword>
<evidence type="ECO:0000256" key="7">
    <source>
        <dbReference type="ARBA" id="ARBA00022781"/>
    </source>
</evidence>
<gene>
    <name evidence="12 14" type="primary">atpB</name>
    <name evidence="14" type="ORF">ACHINZ_1620</name>
</gene>
<keyword evidence="7 12" id="KW-0375">Hydrogen ion transport</keyword>
<evidence type="ECO:0000256" key="13">
    <source>
        <dbReference type="RuleBase" id="RU000483"/>
    </source>
</evidence>
<feature type="transmembrane region" description="Helical" evidence="12">
    <location>
        <begin position="235"/>
        <end position="260"/>
    </location>
</feature>
<dbReference type="Gene3D" id="1.20.120.220">
    <property type="entry name" value="ATP synthase, F0 complex, subunit A"/>
    <property type="match status" value="1"/>
</dbReference>
<dbReference type="Pfam" id="PF00119">
    <property type="entry name" value="ATP-synt_A"/>
    <property type="match status" value="1"/>
</dbReference>
<dbReference type="InterPro" id="IPR045082">
    <property type="entry name" value="ATP_syn_F0_a_bact/chloroplast"/>
</dbReference>
<dbReference type="InterPro" id="IPR023011">
    <property type="entry name" value="ATP_synth_F0_asu_AS"/>
</dbReference>
<evidence type="ECO:0000256" key="2">
    <source>
        <dbReference type="ARBA" id="ARBA00006810"/>
    </source>
</evidence>
<keyword evidence="3 12" id="KW-0813">Transport</keyword>
<dbReference type="HAMAP" id="MF_01393">
    <property type="entry name" value="ATP_synth_a_bact"/>
    <property type="match status" value="1"/>
</dbReference>
<evidence type="ECO:0000256" key="1">
    <source>
        <dbReference type="ARBA" id="ARBA00004141"/>
    </source>
</evidence>
<protein>
    <recommendedName>
        <fullName evidence="12 13">ATP synthase subunit a</fullName>
    </recommendedName>
    <alternativeName>
        <fullName evidence="12">ATP synthase F0 sector subunit a</fullName>
    </alternativeName>
    <alternativeName>
        <fullName evidence="12">F-ATPase subunit 6</fullName>
    </alternativeName>
</protein>
<dbReference type="GO" id="GO:0045259">
    <property type="term" value="C:proton-transporting ATP synthase complex"/>
    <property type="evidence" value="ECO:0007669"/>
    <property type="project" value="UniProtKB-KW"/>
</dbReference>
<dbReference type="GO" id="GO:0046933">
    <property type="term" value="F:proton-transporting ATP synthase activity, rotational mechanism"/>
    <property type="evidence" value="ECO:0007669"/>
    <property type="project" value="UniProtKB-UniRule"/>
</dbReference>
<dbReference type="PANTHER" id="PTHR42823">
    <property type="entry name" value="ATP SYNTHASE SUBUNIT A, CHLOROPLASTIC"/>
    <property type="match status" value="1"/>
</dbReference>
<dbReference type="NCBIfam" id="NF004477">
    <property type="entry name" value="PRK05815.1-1"/>
    <property type="match status" value="1"/>
</dbReference>
<organism evidence="14">
    <name type="scientific">Candidatus Aschnera chinzeii</name>
    <dbReference type="NCBI Taxonomy" id="1485666"/>
    <lineage>
        <taxon>Bacteria</taxon>
        <taxon>Pseudomonadati</taxon>
        <taxon>Pseudomonadota</taxon>
        <taxon>Gammaproteobacteria</taxon>
        <taxon>Enterobacterales</taxon>
        <taxon>Enterobacteriaceae</taxon>
        <taxon>Candidatus Aschnera</taxon>
    </lineage>
</organism>
<evidence type="ECO:0000313" key="14">
    <source>
        <dbReference type="EMBL" id="BET44492.1"/>
    </source>
</evidence>
<evidence type="ECO:0000256" key="11">
    <source>
        <dbReference type="ARBA" id="ARBA00023310"/>
    </source>
</evidence>
<feature type="transmembrane region" description="Helical" evidence="12">
    <location>
        <begin position="104"/>
        <end position="125"/>
    </location>
</feature>
<evidence type="ECO:0000256" key="8">
    <source>
        <dbReference type="ARBA" id="ARBA00022989"/>
    </source>
</evidence>
<reference evidence="14" key="2">
    <citation type="submission" date="2023-10" db="EMBL/GenBank/DDBJ databases">
        <authorList>
            <person name="Koga R."/>
            <person name="Fukatsu T."/>
        </authorList>
    </citation>
    <scope>NUCLEOTIDE SEQUENCE</scope>
    <source>
        <strain evidence="14">Kw-01</strain>
    </source>
</reference>
<dbReference type="SUPFAM" id="SSF81336">
    <property type="entry name" value="F1F0 ATP synthase subunit A"/>
    <property type="match status" value="1"/>
</dbReference>
<dbReference type="CDD" id="cd00310">
    <property type="entry name" value="ATP-synt_Fo_a_6"/>
    <property type="match status" value="1"/>
</dbReference>
<evidence type="ECO:0000256" key="6">
    <source>
        <dbReference type="ARBA" id="ARBA00022692"/>
    </source>
</evidence>
<keyword evidence="6 12" id="KW-0812">Transmembrane</keyword>
<dbReference type="AlphaFoldDB" id="A0AAT9G462"/>
<evidence type="ECO:0000256" key="5">
    <source>
        <dbReference type="ARBA" id="ARBA00022547"/>
    </source>
</evidence>
<keyword evidence="10 12" id="KW-0472">Membrane</keyword>
<name>A0AAT9G462_9ENTR</name>
<dbReference type="FunFam" id="1.20.120.220:FF:000002">
    <property type="entry name" value="ATP synthase subunit a"/>
    <property type="match status" value="1"/>
</dbReference>
<comment type="subcellular location">
    <subcellularLocation>
        <location evidence="12 13">Cell membrane</location>
        <topology evidence="12 13">Multi-pass membrane protein</topology>
    </subcellularLocation>
    <subcellularLocation>
        <location evidence="1">Membrane</location>
        <topology evidence="1">Multi-pass membrane protein</topology>
    </subcellularLocation>
</comment>
<dbReference type="InterPro" id="IPR000568">
    <property type="entry name" value="ATP_synth_F0_asu"/>
</dbReference>
<dbReference type="NCBIfam" id="TIGR01131">
    <property type="entry name" value="ATP_synt_6_or_A"/>
    <property type="match status" value="1"/>
</dbReference>
<feature type="transmembrane region" description="Helical" evidence="12">
    <location>
        <begin position="207"/>
        <end position="229"/>
    </location>
</feature>
<proteinExistence type="inferred from homology"/>
<dbReference type="EMBL" id="AP028961">
    <property type="protein sequence ID" value="BET44492.1"/>
    <property type="molecule type" value="Genomic_DNA"/>
</dbReference>
<keyword evidence="9 12" id="KW-0406">Ion transport</keyword>
<feature type="transmembrane region" description="Helical" evidence="12">
    <location>
        <begin position="145"/>
        <end position="162"/>
    </location>
</feature>
<dbReference type="PRINTS" id="PR00123">
    <property type="entry name" value="ATPASEA"/>
</dbReference>
<dbReference type="PROSITE" id="PS00449">
    <property type="entry name" value="ATPASE_A"/>
    <property type="match status" value="1"/>
</dbReference>
<dbReference type="GO" id="GO:0042777">
    <property type="term" value="P:proton motive force-driven plasma membrane ATP synthesis"/>
    <property type="evidence" value="ECO:0007669"/>
    <property type="project" value="TreeGrafter"/>
</dbReference>
<accession>A0AAT9G462</accession>
<evidence type="ECO:0000256" key="10">
    <source>
        <dbReference type="ARBA" id="ARBA00023136"/>
    </source>
</evidence>
<evidence type="ECO:0000256" key="4">
    <source>
        <dbReference type="ARBA" id="ARBA00022475"/>
    </source>
</evidence>
<keyword evidence="5 12" id="KW-0138">CF(0)</keyword>
<dbReference type="GO" id="GO:0005886">
    <property type="term" value="C:plasma membrane"/>
    <property type="evidence" value="ECO:0007669"/>
    <property type="project" value="UniProtKB-SubCell"/>
</dbReference>
<dbReference type="InterPro" id="IPR035908">
    <property type="entry name" value="F0_ATP_A_sf"/>
</dbReference>
<keyword evidence="4 12" id="KW-1003">Cell membrane</keyword>
<comment type="function">
    <text evidence="12 13">Key component of the proton channel; it plays a direct role in the translocation of protons across the membrane.</text>
</comment>
<evidence type="ECO:0000256" key="12">
    <source>
        <dbReference type="HAMAP-Rule" id="MF_01393"/>
    </source>
</evidence>